<dbReference type="EMBL" id="MWQY01000001">
    <property type="protein sequence ID" value="ORC38215.1"/>
    <property type="molecule type" value="Genomic_DNA"/>
</dbReference>
<dbReference type="Pfam" id="PF00831">
    <property type="entry name" value="Ribosomal_L29"/>
    <property type="match status" value="1"/>
</dbReference>
<reference evidence="6 7" key="1">
    <citation type="submission" date="2017-03" db="EMBL/GenBank/DDBJ databases">
        <title>Draft Genome sequence of Marispirochaeta sp. strain JC444.</title>
        <authorList>
            <person name="Shivani Y."/>
            <person name="Subhash Y."/>
            <person name="Sasikala C."/>
            <person name="Ramana C."/>
        </authorList>
    </citation>
    <scope>NUCLEOTIDE SEQUENCE [LARGE SCALE GENOMIC DNA]</scope>
    <source>
        <strain evidence="6 7">JC444</strain>
    </source>
</reference>
<evidence type="ECO:0000256" key="2">
    <source>
        <dbReference type="ARBA" id="ARBA00022980"/>
    </source>
</evidence>
<dbReference type="STRING" id="1963862.B4O97_00210"/>
<organism evidence="6 7">
    <name type="scientific">Marispirochaeta aestuarii</name>
    <dbReference type="NCBI Taxonomy" id="1963862"/>
    <lineage>
        <taxon>Bacteria</taxon>
        <taxon>Pseudomonadati</taxon>
        <taxon>Spirochaetota</taxon>
        <taxon>Spirochaetia</taxon>
        <taxon>Spirochaetales</taxon>
        <taxon>Spirochaetaceae</taxon>
        <taxon>Marispirochaeta</taxon>
    </lineage>
</organism>
<dbReference type="RefSeq" id="WP_083047125.1">
    <property type="nucleotide sequence ID" value="NZ_MWQY01000001.1"/>
</dbReference>
<dbReference type="HAMAP" id="MF_00374">
    <property type="entry name" value="Ribosomal_uL29"/>
    <property type="match status" value="1"/>
</dbReference>
<comment type="similarity">
    <text evidence="1 5">Belongs to the universal ribosomal protein uL29 family.</text>
</comment>
<evidence type="ECO:0000256" key="1">
    <source>
        <dbReference type="ARBA" id="ARBA00009254"/>
    </source>
</evidence>
<evidence type="ECO:0000313" key="7">
    <source>
        <dbReference type="Proteomes" id="UP000192343"/>
    </source>
</evidence>
<dbReference type="GO" id="GO:0003735">
    <property type="term" value="F:structural constituent of ribosome"/>
    <property type="evidence" value="ECO:0007669"/>
    <property type="project" value="InterPro"/>
</dbReference>
<dbReference type="NCBIfam" id="TIGR00012">
    <property type="entry name" value="L29"/>
    <property type="match status" value="1"/>
</dbReference>
<dbReference type="InterPro" id="IPR036049">
    <property type="entry name" value="Ribosomal_uL29_sf"/>
</dbReference>
<dbReference type="GO" id="GO:0005840">
    <property type="term" value="C:ribosome"/>
    <property type="evidence" value="ECO:0007669"/>
    <property type="project" value="UniProtKB-KW"/>
</dbReference>
<gene>
    <name evidence="5" type="primary">rpmC</name>
    <name evidence="6" type="ORF">B4O97_00210</name>
</gene>
<sequence>MKNSFSDLTYDELLLKREELKSKLREHRFNKVLGHVENPVEKRNLRRSVARLNTIIHEYALGMRVPEEGRK</sequence>
<evidence type="ECO:0000256" key="4">
    <source>
        <dbReference type="ARBA" id="ARBA00035204"/>
    </source>
</evidence>
<keyword evidence="2 5" id="KW-0689">Ribosomal protein</keyword>
<name>A0A1Y1S3J3_9SPIO</name>
<accession>A0A1Y1S3J3</accession>
<evidence type="ECO:0000256" key="3">
    <source>
        <dbReference type="ARBA" id="ARBA00023274"/>
    </source>
</evidence>
<comment type="caution">
    <text evidence="6">The sequence shown here is derived from an EMBL/GenBank/DDBJ whole genome shotgun (WGS) entry which is preliminary data.</text>
</comment>
<keyword evidence="3 5" id="KW-0687">Ribonucleoprotein</keyword>
<dbReference type="GO" id="GO:1990904">
    <property type="term" value="C:ribonucleoprotein complex"/>
    <property type="evidence" value="ECO:0007669"/>
    <property type="project" value="UniProtKB-KW"/>
</dbReference>
<protein>
    <recommendedName>
        <fullName evidence="4 5">Large ribosomal subunit protein uL29</fullName>
    </recommendedName>
</protein>
<dbReference type="SUPFAM" id="SSF46561">
    <property type="entry name" value="Ribosomal protein L29 (L29p)"/>
    <property type="match status" value="1"/>
</dbReference>
<dbReference type="GO" id="GO:0006412">
    <property type="term" value="P:translation"/>
    <property type="evidence" value="ECO:0007669"/>
    <property type="project" value="UniProtKB-UniRule"/>
</dbReference>
<dbReference type="Gene3D" id="1.10.287.310">
    <property type="match status" value="1"/>
</dbReference>
<evidence type="ECO:0000313" key="6">
    <source>
        <dbReference type="EMBL" id="ORC38215.1"/>
    </source>
</evidence>
<proteinExistence type="inferred from homology"/>
<dbReference type="InterPro" id="IPR001854">
    <property type="entry name" value="Ribosomal_uL29"/>
</dbReference>
<evidence type="ECO:0000256" key="5">
    <source>
        <dbReference type="HAMAP-Rule" id="MF_00374"/>
    </source>
</evidence>
<dbReference type="Proteomes" id="UP000192343">
    <property type="component" value="Unassembled WGS sequence"/>
</dbReference>
<dbReference type="AlphaFoldDB" id="A0A1Y1S3J3"/>
<keyword evidence="7" id="KW-1185">Reference proteome</keyword>
<dbReference type="OrthoDB" id="371096at2"/>